<dbReference type="EMBL" id="GEVK01001043">
    <property type="protein sequence ID" value="JAU51789.1"/>
    <property type="molecule type" value="Transcribed_RNA"/>
</dbReference>
<reference evidence="1" key="1">
    <citation type="submission" date="2016-07" db="EMBL/GenBank/DDBJ databases">
        <title>De novo transcriptome assembly of four accessions of the metal hyperaccumulator plant Noccaea caerulescens.</title>
        <authorList>
            <person name="Blande D."/>
            <person name="Halimaa P."/>
            <person name="Tervahauta A.I."/>
            <person name="Aarts M.G."/>
            <person name="Karenlampi S.O."/>
        </authorList>
    </citation>
    <scope>NUCLEOTIDE SEQUENCE</scope>
</reference>
<proteinExistence type="predicted"/>
<accession>A0A1J3G9Q8</accession>
<gene>
    <name evidence="1" type="ORF">LC_TR2631_c16_g1_i1_g.8845</name>
</gene>
<organism evidence="1">
    <name type="scientific">Noccaea caerulescens</name>
    <name type="common">Alpine penny-cress</name>
    <name type="synonym">Thlaspi caerulescens</name>
    <dbReference type="NCBI Taxonomy" id="107243"/>
    <lineage>
        <taxon>Eukaryota</taxon>
        <taxon>Viridiplantae</taxon>
        <taxon>Streptophyta</taxon>
        <taxon>Embryophyta</taxon>
        <taxon>Tracheophyta</taxon>
        <taxon>Spermatophyta</taxon>
        <taxon>Magnoliopsida</taxon>
        <taxon>eudicotyledons</taxon>
        <taxon>Gunneridae</taxon>
        <taxon>Pentapetalae</taxon>
        <taxon>rosids</taxon>
        <taxon>malvids</taxon>
        <taxon>Brassicales</taxon>
        <taxon>Brassicaceae</taxon>
        <taxon>Coluteocarpeae</taxon>
        <taxon>Noccaea</taxon>
    </lineage>
</organism>
<dbReference type="PANTHER" id="PTHR31681:SF39">
    <property type="entry name" value="OS01G0785900 PROTEIN"/>
    <property type="match status" value="1"/>
</dbReference>
<sequence length="99" mass="11255">MLKELFKIRESMRKNRSSLESAQFSEKPCSIQEHSRFLADENELLRFHGTTVVCGLRINGSTSLCTAEKCCVSLIILIGYSAKQENVWGFHSVDERESV</sequence>
<evidence type="ECO:0000313" key="1">
    <source>
        <dbReference type="EMBL" id="JAU51789.1"/>
    </source>
</evidence>
<name>A0A1J3G9Q8_NOCCA</name>
<protein>
    <submittedName>
        <fullName evidence="1">Uncharacterized protein</fullName>
    </submittedName>
</protein>
<dbReference type="PANTHER" id="PTHR31681">
    <property type="entry name" value="C2H2-LIKE ZINC FINGER PROTEIN"/>
    <property type="match status" value="1"/>
</dbReference>
<dbReference type="AlphaFoldDB" id="A0A1J3G9Q8"/>